<keyword evidence="1" id="KW-0812">Transmembrane</keyword>
<reference evidence="4 5" key="1">
    <citation type="submission" date="2019-03" db="EMBL/GenBank/DDBJ databases">
        <title>Genomic Encyclopedia of Type Strains, Phase IV (KMG-V): Genome sequencing to study the core and pangenomes of soil and plant-associated prokaryotes.</title>
        <authorList>
            <person name="Whitman W."/>
        </authorList>
    </citation>
    <scope>NUCLEOTIDE SEQUENCE [LARGE SCALE GENOMIC DNA]</scope>
    <source>
        <strain evidence="4 5">FB403</strain>
    </source>
</reference>
<dbReference type="Proteomes" id="UP000295021">
    <property type="component" value="Unassembled WGS sequence"/>
</dbReference>
<evidence type="ECO:0000313" key="5">
    <source>
        <dbReference type="Proteomes" id="UP000295021"/>
    </source>
</evidence>
<protein>
    <submittedName>
        <fullName evidence="2">6-phosphogluconate dehydrogenase</fullName>
    </submittedName>
</protein>
<keyword evidence="1" id="KW-0472">Membrane</keyword>
<name>A0A1S9G8K7_9HYPH</name>
<proteinExistence type="predicted"/>
<keyword evidence="6" id="KW-1185">Reference proteome</keyword>
<evidence type="ECO:0000256" key="1">
    <source>
        <dbReference type="SAM" id="Phobius"/>
    </source>
</evidence>
<evidence type="ECO:0000313" key="6">
    <source>
        <dbReference type="Proteomes" id="UP000542811"/>
    </source>
</evidence>
<keyword evidence="1" id="KW-1133">Transmembrane helix</keyword>
<dbReference type="AlphaFoldDB" id="A0A1S9G8K7"/>
<dbReference type="EMBL" id="JACHXX010000010">
    <property type="protein sequence ID" value="MBB3165317.1"/>
    <property type="molecule type" value="Genomic_DNA"/>
</dbReference>
<evidence type="ECO:0000313" key="4">
    <source>
        <dbReference type="EMBL" id="TCU22079.1"/>
    </source>
</evidence>
<evidence type="ECO:0000313" key="3">
    <source>
        <dbReference type="EMBL" id="MBY3067802.1"/>
    </source>
</evidence>
<dbReference type="EMBL" id="SMBI01000009">
    <property type="protein sequence ID" value="TCU22079.1"/>
    <property type="molecule type" value="Genomic_DNA"/>
</dbReference>
<organism evidence="4 5">
    <name type="scientific">Rhizobium laguerreae</name>
    <dbReference type="NCBI Taxonomy" id="1076926"/>
    <lineage>
        <taxon>Bacteria</taxon>
        <taxon>Pseudomonadati</taxon>
        <taxon>Pseudomonadota</taxon>
        <taxon>Alphaproteobacteria</taxon>
        <taxon>Hyphomicrobiales</taxon>
        <taxon>Rhizobiaceae</taxon>
        <taxon>Rhizobium/Agrobacterium group</taxon>
        <taxon>Rhizobium</taxon>
    </lineage>
</organism>
<dbReference type="RefSeq" id="WP_020047802.1">
    <property type="nucleotide sequence ID" value="NZ_JAAXQO010000011.1"/>
</dbReference>
<comment type="caution">
    <text evidence="4">The sequence shown here is derived from an EMBL/GenBank/DDBJ whole genome shotgun (WGS) entry which is preliminary data.</text>
</comment>
<accession>A0A1S9G8K7</accession>
<feature type="transmembrane region" description="Helical" evidence="1">
    <location>
        <begin position="40"/>
        <end position="73"/>
    </location>
</feature>
<sequence>MQGIKELSSTEIENVSGGGVSSGVRGAIDGAAALAGGGALGYAAAIGAGVGISAFGVGALAVGGAALGVYGVYRLARAFA</sequence>
<evidence type="ECO:0000313" key="2">
    <source>
        <dbReference type="EMBL" id="MBB3165317.1"/>
    </source>
</evidence>
<reference evidence="2 6" key="3">
    <citation type="submission" date="2020-08" db="EMBL/GenBank/DDBJ databases">
        <title>Genomic Encyclopedia of Type Strains, Phase III (KMG-III): the genomes of soil and plant-associated and newly described type strains.</title>
        <authorList>
            <person name="Whitman W."/>
        </authorList>
    </citation>
    <scope>NUCLEOTIDE SEQUENCE [LARGE SCALE GENOMIC DNA]</scope>
    <source>
        <strain evidence="2 6">CECT 8280</strain>
    </source>
</reference>
<dbReference type="Proteomes" id="UP000758022">
    <property type="component" value="Unassembled WGS sequence"/>
</dbReference>
<reference evidence="3" key="2">
    <citation type="submission" date="2020-04" db="EMBL/GenBank/DDBJ databases">
        <title>Global-level population genomics supports evidence of horizontal gene transfer on evolution of Rhizobia in Lentils.</title>
        <authorList>
            <person name="Gai Y."/>
            <person name="Cook D."/>
            <person name="Riely B."/>
        </authorList>
    </citation>
    <scope>NUCLEOTIDE SEQUENCE</scope>
    <source>
        <strain evidence="3">TLR9</strain>
    </source>
</reference>
<gene>
    <name evidence="4" type="ORF">EV131_109124</name>
    <name evidence="2" type="ORF">FHS25_005826</name>
    <name evidence="3" type="ORF">HFO74_31050</name>
</gene>
<dbReference type="EMBL" id="JAAXQQ010000013">
    <property type="protein sequence ID" value="MBY3067802.1"/>
    <property type="molecule type" value="Genomic_DNA"/>
</dbReference>
<dbReference type="Proteomes" id="UP000542811">
    <property type="component" value="Unassembled WGS sequence"/>
</dbReference>